<sequence length="88" mass="9931">MVRILREAEAPGASVVEVARKHGVAEQTLYRWRQKFGGMEASDATRLKELEKENARLKKSSLLLLLGGEMARLPCHEKSCSRTQQPRP</sequence>
<dbReference type="InterPro" id="IPR002514">
    <property type="entry name" value="Transposase_8"/>
</dbReference>
<dbReference type="PANTHER" id="PTHR33609">
    <property type="entry name" value="LOW CALCIUM RESPONSE LOCUS PROTEIN S"/>
    <property type="match status" value="1"/>
</dbReference>
<dbReference type="PANTHER" id="PTHR33609:SF1">
    <property type="entry name" value="TRANSPOSASE"/>
    <property type="match status" value="1"/>
</dbReference>
<reference evidence="1 2" key="1">
    <citation type="journal article" date="2019" name="Science">
        <title>Social genes are selection hotspots in kin groups of a soil microbe.</title>
        <authorList>
            <person name="Wielgoss S."/>
            <person name="Wolfensberger R."/>
            <person name="Sun L."/>
            <person name="Fiegna F."/>
            <person name="Velicer G.J."/>
        </authorList>
    </citation>
    <scope>NUCLEOTIDE SEQUENCE [LARGE SCALE GENOMIC DNA]</scope>
    <source>
        <strain evidence="1 2">MC3.5.9c15</strain>
    </source>
</reference>
<dbReference type="GO" id="GO:0003677">
    <property type="term" value="F:DNA binding"/>
    <property type="evidence" value="ECO:0007669"/>
    <property type="project" value="InterPro"/>
</dbReference>
<dbReference type="AlphaFoldDB" id="A0AAE6G4W8"/>
<evidence type="ECO:0000313" key="1">
    <source>
        <dbReference type="EMBL" id="QDE71014.1"/>
    </source>
</evidence>
<dbReference type="Proteomes" id="UP000320179">
    <property type="component" value="Chromosome"/>
</dbReference>
<dbReference type="GO" id="GO:0006313">
    <property type="term" value="P:DNA transposition"/>
    <property type="evidence" value="ECO:0007669"/>
    <property type="project" value="InterPro"/>
</dbReference>
<evidence type="ECO:0008006" key="3">
    <source>
        <dbReference type="Google" id="ProtNLM"/>
    </source>
</evidence>
<dbReference type="Pfam" id="PF01527">
    <property type="entry name" value="HTH_Tnp_1"/>
    <property type="match status" value="1"/>
</dbReference>
<proteinExistence type="predicted"/>
<evidence type="ECO:0000313" key="2">
    <source>
        <dbReference type="Proteomes" id="UP000320179"/>
    </source>
</evidence>
<dbReference type="Gene3D" id="1.10.10.60">
    <property type="entry name" value="Homeodomain-like"/>
    <property type="match status" value="1"/>
</dbReference>
<dbReference type="InterPro" id="IPR052546">
    <property type="entry name" value="Transposase_8_domain"/>
</dbReference>
<accession>A0AAE6G4W8</accession>
<organism evidence="1 2">
    <name type="scientific">Myxococcus xanthus</name>
    <dbReference type="NCBI Taxonomy" id="34"/>
    <lineage>
        <taxon>Bacteria</taxon>
        <taxon>Pseudomonadati</taxon>
        <taxon>Myxococcota</taxon>
        <taxon>Myxococcia</taxon>
        <taxon>Myxococcales</taxon>
        <taxon>Cystobacterineae</taxon>
        <taxon>Myxococcaceae</taxon>
        <taxon>Myxococcus</taxon>
    </lineage>
</organism>
<dbReference type="SUPFAM" id="SSF46689">
    <property type="entry name" value="Homeodomain-like"/>
    <property type="match status" value="1"/>
</dbReference>
<name>A0AAE6G4W8_MYXXA</name>
<gene>
    <name evidence="1" type="ORF">BHS09_30785</name>
</gene>
<dbReference type="GO" id="GO:0004803">
    <property type="term" value="F:transposase activity"/>
    <property type="evidence" value="ECO:0007669"/>
    <property type="project" value="InterPro"/>
</dbReference>
<dbReference type="InterPro" id="IPR009057">
    <property type="entry name" value="Homeodomain-like_sf"/>
</dbReference>
<dbReference type="EMBL" id="CP017174">
    <property type="protein sequence ID" value="QDE71014.1"/>
    <property type="molecule type" value="Genomic_DNA"/>
</dbReference>
<protein>
    <recommendedName>
        <fullName evidence="3">Transposase</fullName>
    </recommendedName>
</protein>